<dbReference type="GO" id="GO:0000460">
    <property type="term" value="P:maturation of 5.8S rRNA"/>
    <property type="evidence" value="ECO:0007669"/>
    <property type="project" value="TreeGrafter"/>
</dbReference>
<dbReference type="EMBL" id="CAJNRD030001122">
    <property type="protein sequence ID" value="CAG5099787.1"/>
    <property type="molecule type" value="Genomic_DNA"/>
</dbReference>
<organism evidence="4 5">
    <name type="scientific">Cotesia congregata</name>
    <name type="common">Parasitoid wasp</name>
    <name type="synonym">Apanteles congregatus</name>
    <dbReference type="NCBI Taxonomy" id="51543"/>
    <lineage>
        <taxon>Eukaryota</taxon>
        <taxon>Metazoa</taxon>
        <taxon>Ecdysozoa</taxon>
        <taxon>Arthropoda</taxon>
        <taxon>Hexapoda</taxon>
        <taxon>Insecta</taxon>
        <taxon>Pterygota</taxon>
        <taxon>Neoptera</taxon>
        <taxon>Endopterygota</taxon>
        <taxon>Hymenoptera</taxon>
        <taxon>Apocrita</taxon>
        <taxon>Ichneumonoidea</taxon>
        <taxon>Braconidae</taxon>
        <taxon>Microgastrinae</taxon>
        <taxon>Cotesia</taxon>
    </lineage>
</organism>
<dbReference type="AlphaFoldDB" id="A0A8J2HFL9"/>
<name>A0A8J2HFL9_COTCN</name>
<evidence type="ECO:0000256" key="3">
    <source>
        <dbReference type="SAM" id="MobiDB-lite"/>
    </source>
</evidence>
<protein>
    <recommendedName>
        <fullName evidence="2">RRP15-like protein</fullName>
    </recommendedName>
</protein>
<feature type="region of interest" description="Disordered" evidence="3">
    <location>
        <begin position="1"/>
        <end position="42"/>
    </location>
</feature>
<evidence type="ECO:0000313" key="5">
    <source>
        <dbReference type="Proteomes" id="UP000786811"/>
    </source>
</evidence>
<feature type="region of interest" description="Disordered" evidence="3">
    <location>
        <begin position="58"/>
        <end position="106"/>
    </location>
</feature>
<dbReference type="Pfam" id="PF07890">
    <property type="entry name" value="Rrp15p"/>
    <property type="match status" value="1"/>
</dbReference>
<sequence>MSIEEMTPENSSESDNEREDSEVENSDTEAYVPGSKFHGNPGLADVFRKILKTNKPKKKKTLVLSRAKKLNEIKPKAEAGAEDDKSAVKKPESKEKKEKKSKGVSLRIKPSVLSRGRERTLQKIATKGVVQLFNIVYKQQMEIDQKLEEAGPLMRKQEKVLESIDKNSFLDHLMGGTKSVKA</sequence>
<accession>A0A8J2HFL9</accession>
<evidence type="ECO:0000256" key="2">
    <source>
        <dbReference type="ARBA" id="ARBA00017475"/>
    </source>
</evidence>
<dbReference type="InterPro" id="IPR012459">
    <property type="entry name" value="Rrp15"/>
</dbReference>
<dbReference type="PANTHER" id="PTHR13245">
    <property type="entry name" value="RRP15-LIKE PROTEIN"/>
    <property type="match status" value="1"/>
</dbReference>
<evidence type="ECO:0000256" key="1">
    <source>
        <dbReference type="ARBA" id="ARBA00007462"/>
    </source>
</evidence>
<reference evidence="4" key="1">
    <citation type="submission" date="2021-04" db="EMBL/GenBank/DDBJ databases">
        <authorList>
            <person name="Chebbi M.A.C M."/>
        </authorList>
    </citation>
    <scope>NUCLEOTIDE SEQUENCE</scope>
</reference>
<dbReference type="PANTHER" id="PTHR13245:SF14">
    <property type="entry name" value="RRP15-LIKE PROTEIN"/>
    <property type="match status" value="1"/>
</dbReference>
<dbReference type="OrthoDB" id="20949at2759"/>
<comment type="caution">
    <text evidence="4">The sequence shown here is derived from an EMBL/GenBank/DDBJ whole genome shotgun (WGS) entry which is preliminary data.</text>
</comment>
<proteinExistence type="inferred from homology"/>
<gene>
    <name evidence="4" type="ORF">HICCMSTLAB_LOCUS9234</name>
</gene>
<dbReference type="GO" id="GO:0000470">
    <property type="term" value="P:maturation of LSU-rRNA"/>
    <property type="evidence" value="ECO:0007669"/>
    <property type="project" value="TreeGrafter"/>
</dbReference>
<comment type="similarity">
    <text evidence="1">Belongs to the RRP15 family.</text>
</comment>
<dbReference type="GO" id="GO:0030687">
    <property type="term" value="C:preribosome, large subunit precursor"/>
    <property type="evidence" value="ECO:0007669"/>
    <property type="project" value="TreeGrafter"/>
</dbReference>
<keyword evidence="5" id="KW-1185">Reference proteome</keyword>
<feature type="compositionally biased region" description="Acidic residues" evidence="3">
    <location>
        <begin position="12"/>
        <end position="27"/>
    </location>
</feature>
<feature type="compositionally biased region" description="Basic and acidic residues" evidence="3">
    <location>
        <begin position="69"/>
        <end position="98"/>
    </location>
</feature>
<evidence type="ECO:0000313" key="4">
    <source>
        <dbReference type="EMBL" id="CAG5099787.1"/>
    </source>
</evidence>
<dbReference type="Proteomes" id="UP000786811">
    <property type="component" value="Unassembled WGS sequence"/>
</dbReference>